<dbReference type="Gene3D" id="3.30.9.10">
    <property type="entry name" value="D-Amino Acid Oxidase, subunit A, domain 2"/>
    <property type="match status" value="1"/>
</dbReference>
<evidence type="ECO:0000313" key="2">
    <source>
        <dbReference type="EMBL" id="SUZ75762.1"/>
    </source>
</evidence>
<dbReference type="GO" id="GO:0005737">
    <property type="term" value="C:cytoplasm"/>
    <property type="evidence" value="ECO:0007669"/>
    <property type="project" value="TreeGrafter"/>
</dbReference>
<reference evidence="2" key="1">
    <citation type="submission" date="2018-05" db="EMBL/GenBank/DDBJ databases">
        <authorList>
            <person name="Lanie J.A."/>
            <person name="Ng W.-L."/>
            <person name="Kazmierczak K.M."/>
            <person name="Andrzejewski T.M."/>
            <person name="Davidsen T.M."/>
            <person name="Wayne K.J."/>
            <person name="Tettelin H."/>
            <person name="Glass J.I."/>
            <person name="Rusch D."/>
            <person name="Podicherti R."/>
            <person name="Tsui H.-C.T."/>
            <person name="Winkler M.E."/>
        </authorList>
    </citation>
    <scope>NUCLEOTIDE SEQUENCE</scope>
</reference>
<dbReference type="InterPro" id="IPR036188">
    <property type="entry name" value="FAD/NAD-bd_sf"/>
</dbReference>
<dbReference type="AlphaFoldDB" id="A0A381Q8V9"/>
<name>A0A381Q8V9_9ZZZZ</name>
<organism evidence="2">
    <name type="scientific">marine metagenome</name>
    <dbReference type="NCBI Taxonomy" id="408172"/>
    <lineage>
        <taxon>unclassified sequences</taxon>
        <taxon>metagenomes</taxon>
        <taxon>ecological metagenomes</taxon>
    </lineage>
</organism>
<accession>A0A381Q8V9</accession>
<dbReference type="Pfam" id="PF01266">
    <property type="entry name" value="DAO"/>
    <property type="match status" value="1"/>
</dbReference>
<proteinExistence type="predicted"/>
<evidence type="ECO:0000259" key="1">
    <source>
        <dbReference type="Pfam" id="PF01266"/>
    </source>
</evidence>
<sequence length="432" mass="46220">MTKKQIDKGRRRVITGLGTVAATSMLPQRLSAQSSNDTDILIIGGGIAGSSTAFHLAEQGRDVILLERGEIASEASGQNMGGLGGSGWGNNPNLLSYLTAGSVEIFKHIQIDMGYDIEFRLSGTLTAIHTEEQYEYYQDDVASQRNNGYEIELLSVREARAIEPEANGELPGYMYRPERGQADPVKTTRAFAHAAEMAGATINTGQNVVSITPMSAGGYSIQTESSEFRCQTLVLATGAWCGPVGEMLGIKIPIVPIRGQMWATESLPTRVLHTIGSTISSYAWSKSNGSDDVTPPNLTHKNGRRMTRHLYGRQRKNGEIIFGGDRESLGYNTTPDLTGIQVNRGHAAEVIPLVASLPIARSWAGLMPFSLDGSPIIGKIPIRDNLFIVSGLASSGFGRGPMAGKLAAGYIHSGSMTHVLAEADPARCVTEA</sequence>
<protein>
    <recommendedName>
        <fullName evidence="1">FAD dependent oxidoreductase domain-containing protein</fullName>
    </recommendedName>
</protein>
<dbReference type="SUPFAM" id="SSF51905">
    <property type="entry name" value="FAD/NAD(P)-binding domain"/>
    <property type="match status" value="1"/>
</dbReference>
<feature type="domain" description="FAD dependent oxidoreductase" evidence="1">
    <location>
        <begin position="39"/>
        <end position="408"/>
    </location>
</feature>
<dbReference type="SUPFAM" id="SSF54373">
    <property type="entry name" value="FAD-linked reductases, C-terminal domain"/>
    <property type="match status" value="1"/>
</dbReference>
<dbReference type="InterPro" id="IPR006076">
    <property type="entry name" value="FAD-dep_OxRdtase"/>
</dbReference>
<gene>
    <name evidence="2" type="ORF">METZ01_LOCUS28616</name>
</gene>
<dbReference type="EMBL" id="UINC01001258">
    <property type="protein sequence ID" value="SUZ75762.1"/>
    <property type="molecule type" value="Genomic_DNA"/>
</dbReference>
<dbReference type="Gene3D" id="3.50.50.60">
    <property type="entry name" value="FAD/NAD(P)-binding domain"/>
    <property type="match status" value="1"/>
</dbReference>
<dbReference type="PANTHER" id="PTHR13847">
    <property type="entry name" value="SARCOSINE DEHYDROGENASE-RELATED"/>
    <property type="match status" value="1"/>
</dbReference>